<dbReference type="RefSeq" id="WP_285975686.1">
    <property type="nucleotide sequence ID" value="NZ_CP127221.1"/>
</dbReference>
<dbReference type="EMBL" id="CP127221">
    <property type="protein sequence ID" value="WIW95371.1"/>
    <property type="molecule type" value="Genomic_DNA"/>
</dbReference>
<dbReference type="Gene3D" id="3.40.50.2300">
    <property type="match status" value="1"/>
</dbReference>
<dbReference type="AlphaFoldDB" id="A0A9Y2B7D9"/>
<name>A0A9Y2B7D9_9SPHN</name>
<protein>
    <submittedName>
        <fullName evidence="1">Phosphotyrosine protein phosphatase</fullName>
    </submittedName>
</protein>
<dbReference type="Proteomes" id="UP001231445">
    <property type="component" value="Chromosome"/>
</dbReference>
<organism evidence="1 2">
    <name type="scientific">Altererythrobacter rubellus</name>
    <dbReference type="NCBI Taxonomy" id="2173831"/>
    <lineage>
        <taxon>Bacteria</taxon>
        <taxon>Pseudomonadati</taxon>
        <taxon>Pseudomonadota</taxon>
        <taxon>Alphaproteobacteria</taxon>
        <taxon>Sphingomonadales</taxon>
        <taxon>Erythrobacteraceae</taxon>
        <taxon>Altererythrobacter</taxon>
    </lineage>
</organism>
<dbReference type="PIRSF" id="PIRSF029416">
    <property type="entry name" value="UCP029416_PTP"/>
    <property type="match status" value="1"/>
</dbReference>
<dbReference type="InterPro" id="IPR036196">
    <property type="entry name" value="Ptyr_pPase_sf"/>
</dbReference>
<dbReference type="SUPFAM" id="SSF52788">
    <property type="entry name" value="Phosphotyrosine protein phosphatases I"/>
    <property type="match status" value="1"/>
</dbReference>
<gene>
    <name evidence="1" type="ORF">QQX03_10535</name>
</gene>
<accession>A0A9Y2B7D9</accession>
<evidence type="ECO:0000313" key="1">
    <source>
        <dbReference type="EMBL" id="WIW95371.1"/>
    </source>
</evidence>
<dbReference type="InterPro" id="IPR016919">
    <property type="entry name" value="UCP029416_PTP"/>
</dbReference>
<evidence type="ECO:0000313" key="2">
    <source>
        <dbReference type="Proteomes" id="UP001231445"/>
    </source>
</evidence>
<proteinExistence type="predicted"/>
<sequence>MADRNYLFVCSQNRLRSPTAEHLFAEVQGIATISAGTKRDAEYPLSDELVEWADFIFVMERAHRTKLQNRHRAALKDMRIIVLGIPDEYQFMDTELVRLIESKMRRWLPA</sequence>
<reference evidence="1 2" key="1">
    <citation type="submission" date="2023-06" db="EMBL/GenBank/DDBJ databases">
        <title>Altererythrobacter rubellus NBRC 112769 genome.</title>
        <authorList>
            <person name="Zhang K."/>
        </authorList>
    </citation>
    <scope>NUCLEOTIDE SEQUENCE [LARGE SCALE GENOMIC DNA]</scope>
    <source>
        <strain evidence="1 2">NBRC 112769</strain>
    </source>
</reference>
<keyword evidence="2" id="KW-1185">Reference proteome</keyword>
<dbReference type="KEGG" id="arue:QQX03_10535"/>